<feature type="compositionally biased region" description="Low complexity" evidence="1">
    <location>
        <begin position="89"/>
        <end position="123"/>
    </location>
</feature>
<dbReference type="EMBL" id="KZ857391">
    <property type="protein sequence ID" value="RDX52213.1"/>
    <property type="molecule type" value="Genomic_DNA"/>
</dbReference>
<accession>A0A371DI69</accession>
<evidence type="ECO:0000313" key="3">
    <source>
        <dbReference type="EMBL" id="RDX52213.1"/>
    </source>
</evidence>
<evidence type="ECO:0000256" key="2">
    <source>
        <dbReference type="SAM" id="Phobius"/>
    </source>
</evidence>
<organism evidence="3 4">
    <name type="scientific">Lentinus brumalis</name>
    <dbReference type="NCBI Taxonomy" id="2498619"/>
    <lineage>
        <taxon>Eukaryota</taxon>
        <taxon>Fungi</taxon>
        <taxon>Dikarya</taxon>
        <taxon>Basidiomycota</taxon>
        <taxon>Agaricomycotina</taxon>
        <taxon>Agaricomycetes</taxon>
        <taxon>Polyporales</taxon>
        <taxon>Polyporaceae</taxon>
        <taxon>Lentinus</taxon>
    </lineage>
</organism>
<feature type="region of interest" description="Disordered" evidence="1">
    <location>
        <begin position="226"/>
        <end position="344"/>
    </location>
</feature>
<dbReference type="AlphaFoldDB" id="A0A371DI69"/>
<dbReference type="Proteomes" id="UP000256964">
    <property type="component" value="Unassembled WGS sequence"/>
</dbReference>
<keyword evidence="4" id="KW-1185">Reference proteome</keyword>
<dbReference type="OrthoDB" id="2758410at2759"/>
<keyword evidence="2" id="KW-1133">Transmembrane helix</keyword>
<reference evidence="3 4" key="1">
    <citation type="journal article" date="2018" name="Biotechnol. Biofuels">
        <title>Integrative visual omics of the white-rot fungus Polyporus brumalis exposes the biotechnological potential of its oxidative enzymes for delignifying raw plant biomass.</title>
        <authorList>
            <person name="Miyauchi S."/>
            <person name="Rancon A."/>
            <person name="Drula E."/>
            <person name="Hage H."/>
            <person name="Chaduli D."/>
            <person name="Favel A."/>
            <person name="Grisel S."/>
            <person name="Henrissat B."/>
            <person name="Herpoel-Gimbert I."/>
            <person name="Ruiz-Duenas F.J."/>
            <person name="Chevret D."/>
            <person name="Hainaut M."/>
            <person name="Lin J."/>
            <person name="Wang M."/>
            <person name="Pangilinan J."/>
            <person name="Lipzen A."/>
            <person name="Lesage-Meessen L."/>
            <person name="Navarro D."/>
            <person name="Riley R."/>
            <person name="Grigoriev I.V."/>
            <person name="Zhou S."/>
            <person name="Raouche S."/>
            <person name="Rosso M.N."/>
        </authorList>
    </citation>
    <scope>NUCLEOTIDE SEQUENCE [LARGE SCALE GENOMIC DNA]</scope>
    <source>
        <strain evidence="3 4">BRFM 1820</strain>
    </source>
</reference>
<sequence length="461" mass="47691">MLITGERAFGPWGGFTPPFGWGVGGEKTTEQTTSTTNPPAQTQTQTQTQTQIQTSVFTSVTDVTSVASATVVSTVINSPTPTDPPTSPVPASSASNSDSVTSHPPSGSSAADHDASSTTGSETGMSSVAYVTLSLSGSTVTLLSTFGPQSLPTVVANAGQSGGHGKMSKGEIAALIVACVAVFVLSLILCYVWRKRRRARLAERDIHSPTHTISNGMVQAPHSDAVAFGSRGSTSTSAHNSVMSSRFSTSDEGHGNSNSHRNPEGRPSMSGGRTLIGASSENEKLSAISRTSTSSPSAEADTEETPRSSTFLLHAQPSLPTVPAPAGASHLTPPPRTASASPRLLPVPPMSPLMEPGPPGLAGQTRISASPYAPYAYAWAVQSPTTAASEYLPYAWDNPPPSSEYLPGSSSRRTTFTSHFRASRGADAGVPPYPSSPGFGGFGEDERSERSAPPMYTPSLE</sequence>
<keyword evidence="2" id="KW-0472">Membrane</keyword>
<feature type="region of interest" description="Disordered" evidence="1">
    <location>
        <begin position="1"/>
        <end position="49"/>
    </location>
</feature>
<proteinExistence type="predicted"/>
<keyword evidence="2" id="KW-0812">Transmembrane</keyword>
<name>A0A371DI69_9APHY</name>
<feature type="compositionally biased region" description="Polar residues" evidence="1">
    <location>
        <begin position="231"/>
        <end position="248"/>
    </location>
</feature>
<evidence type="ECO:0000313" key="4">
    <source>
        <dbReference type="Proteomes" id="UP000256964"/>
    </source>
</evidence>
<feature type="compositionally biased region" description="Low complexity" evidence="1">
    <location>
        <begin position="286"/>
        <end position="298"/>
    </location>
</feature>
<feature type="transmembrane region" description="Helical" evidence="2">
    <location>
        <begin position="172"/>
        <end position="193"/>
    </location>
</feature>
<gene>
    <name evidence="3" type="ORF">OH76DRAFT_1480824</name>
</gene>
<protein>
    <submittedName>
        <fullName evidence="3">Uncharacterized protein</fullName>
    </submittedName>
</protein>
<feature type="region of interest" description="Disordered" evidence="1">
    <location>
        <begin position="75"/>
        <end position="123"/>
    </location>
</feature>
<feature type="compositionally biased region" description="Low complexity" evidence="1">
    <location>
        <begin position="30"/>
        <end position="49"/>
    </location>
</feature>
<feature type="compositionally biased region" description="Low complexity" evidence="1">
    <location>
        <begin position="409"/>
        <end position="420"/>
    </location>
</feature>
<feature type="region of interest" description="Disordered" evidence="1">
    <location>
        <begin position="404"/>
        <end position="461"/>
    </location>
</feature>
<evidence type="ECO:0000256" key="1">
    <source>
        <dbReference type="SAM" id="MobiDB-lite"/>
    </source>
</evidence>